<dbReference type="Gene3D" id="3.40.50.2000">
    <property type="entry name" value="Glycogen Phosphorylase B"/>
    <property type="match status" value="2"/>
</dbReference>
<reference evidence="4" key="1">
    <citation type="submission" date="2024-05" db="EMBL/GenBank/DDBJ databases">
        <authorList>
            <person name="Kim S."/>
            <person name="Heo J."/>
            <person name="Choi H."/>
            <person name="Choi Y."/>
            <person name="Kwon S.-W."/>
            <person name="Kim Y."/>
        </authorList>
    </citation>
    <scope>NUCLEOTIDE SEQUENCE</scope>
    <source>
        <strain evidence="4">KACC 23699</strain>
    </source>
</reference>
<dbReference type="InterPro" id="IPR028098">
    <property type="entry name" value="Glyco_trans_4-like_N"/>
</dbReference>
<dbReference type="RefSeq" id="WP_406831875.1">
    <property type="nucleotide sequence ID" value="NZ_CP157483.1"/>
</dbReference>
<dbReference type="GO" id="GO:0016757">
    <property type="term" value="F:glycosyltransferase activity"/>
    <property type="evidence" value="ECO:0007669"/>
    <property type="project" value="UniProtKB-KW"/>
</dbReference>
<keyword evidence="1 4" id="KW-0328">Glycosyltransferase</keyword>
<accession>A0AAU7JVY7</accession>
<dbReference type="Pfam" id="PF13692">
    <property type="entry name" value="Glyco_trans_1_4"/>
    <property type="match status" value="1"/>
</dbReference>
<dbReference type="AlphaFoldDB" id="A0AAU7JVY7"/>
<dbReference type="EMBL" id="CP157483">
    <property type="protein sequence ID" value="XBO44388.1"/>
    <property type="molecule type" value="Genomic_DNA"/>
</dbReference>
<feature type="domain" description="Glycosyltransferase subfamily 4-like N-terminal" evidence="3">
    <location>
        <begin position="50"/>
        <end position="184"/>
    </location>
</feature>
<evidence type="ECO:0000313" key="4">
    <source>
        <dbReference type="EMBL" id="XBO44388.1"/>
    </source>
</evidence>
<protein>
    <submittedName>
        <fullName evidence="4">Glycosyltransferase</fullName>
        <ecNumber evidence="4">2.4.-.-</ecNumber>
    </submittedName>
</protein>
<evidence type="ECO:0000259" key="3">
    <source>
        <dbReference type="Pfam" id="PF13439"/>
    </source>
</evidence>
<organism evidence="4">
    <name type="scientific">Pedococcus sp. KACC 23699</name>
    <dbReference type="NCBI Taxonomy" id="3149228"/>
    <lineage>
        <taxon>Bacteria</taxon>
        <taxon>Bacillati</taxon>
        <taxon>Actinomycetota</taxon>
        <taxon>Actinomycetes</taxon>
        <taxon>Micrococcales</taxon>
        <taxon>Intrasporangiaceae</taxon>
        <taxon>Pedococcus</taxon>
    </lineage>
</organism>
<proteinExistence type="predicted"/>
<name>A0AAU7JVY7_9MICO</name>
<evidence type="ECO:0000256" key="1">
    <source>
        <dbReference type="ARBA" id="ARBA00022676"/>
    </source>
</evidence>
<sequence>MATPRILCISLSPISRDARVLRQLAVLAEHGAVVTVGYGPKPLGATEHVQVPDSALTLPQTPKGVVKLGLRRLRSAELDAPAVQFALNRLQGQRFDLVVANDARALALAFAIAESGGSPPVWGDMHEWAPGQRDQYFIWRTMVAPLMDHMCRTYLPRCAAVTTVAASLVDEYARVYGVRPELVRNARPFADLAPTPLPADGTIRLVHSGGAEPNRNLGMLVETAIELEHVTLDLYLVAAGDGGKLLRSLREQAAHTSRITIHDPVPPSDLPKTLNQYDVGVFSLPPDNFNMENCLPNKLFDFLQARLAMAVSPSPEMARFVTGNDLGVVAKDYSKDALVAALQELTPERIMAAKESAHAHAQSLSSDTDVATSHAIVSGLLAR</sequence>
<dbReference type="Pfam" id="PF13439">
    <property type="entry name" value="Glyco_transf_4"/>
    <property type="match status" value="1"/>
</dbReference>
<keyword evidence="2 4" id="KW-0808">Transferase</keyword>
<dbReference type="SUPFAM" id="SSF53756">
    <property type="entry name" value="UDP-Glycosyltransferase/glycogen phosphorylase"/>
    <property type="match status" value="1"/>
</dbReference>
<dbReference type="EC" id="2.4.-.-" evidence="4"/>
<evidence type="ECO:0000256" key="2">
    <source>
        <dbReference type="ARBA" id="ARBA00022679"/>
    </source>
</evidence>
<gene>
    <name evidence="4" type="ORF">ABEG17_03375</name>
</gene>